<protein>
    <submittedName>
        <fullName evidence="1">Uncharacterized protein</fullName>
    </submittedName>
</protein>
<dbReference type="RefSeq" id="WP_107662322.1">
    <property type="nucleotide sequence ID" value="NZ_PZKG01000006.1"/>
</dbReference>
<reference evidence="1 2" key="1">
    <citation type="submission" date="2018-03" db="EMBL/GenBank/DDBJ databases">
        <title>Cereibacter changlensis.</title>
        <authorList>
            <person name="Meyer T.E."/>
            <person name="Miller S."/>
            <person name="Lodha T."/>
            <person name="Gandham S."/>
            <person name="Chintalapati S."/>
            <person name="Chintalapati V.R."/>
        </authorList>
    </citation>
    <scope>NUCLEOTIDE SEQUENCE [LARGE SCALE GENOMIC DNA]</scope>
    <source>
        <strain evidence="1 2">JA139</strain>
    </source>
</reference>
<gene>
    <name evidence="1" type="ORF">C5F48_02450</name>
</gene>
<comment type="caution">
    <text evidence="1">The sequence shown here is derived from an EMBL/GenBank/DDBJ whole genome shotgun (WGS) entry which is preliminary data.</text>
</comment>
<organism evidence="1 2">
    <name type="scientific">Cereibacter changlensis JA139</name>
    <dbReference type="NCBI Taxonomy" id="1188249"/>
    <lineage>
        <taxon>Bacteria</taxon>
        <taxon>Pseudomonadati</taxon>
        <taxon>Pseudomonadota</taxon>
        <taxon>Alphaproteobacteria</taxon>
        <taxon>Rhodobacterales</taxon>
        <taxon>Paracoccaceae</taxon>
        <taxon>Cereibacter</taxon>
    </lineage>
</organism>
<name>A0A2T4JZK0_9RHOB</name>
<sequence length="128" mass="13880">MSDTLDHERNSRFVGGNRLLMRVASAAISIRERASRPAPERSGQLSWIGASLRGIAFAIPTSLIRRVGQLPRTPSASPLIRMGQAVSGILLRISSIRESSSEPSMMLQSNSVRFLRFSPDHQAPVAAG</sequence>
<evidence type="ECO:0000313" key="1">
    <source>
        <dbReference type="EMBL" id="PTE23342.1"/>
    </source>
</evidence>
<evidence type="ECO:0000313" key="2">
    <source>
        <dbReference type="Proteomes" id="UP000241010"/>
    </source>
</evidence>
<keyword evidence="2" id="KW-1185">Reference proteome</keyword>
<accession>A0A2T4JZK0</accession>
<dbReference type="AlphaFoldDB" id="A0A2T4JZK0"/>
<proteinExistence type="predicted"/>
<dbReference type="Proteomes" id="UP000241010">
    <property type="component" value="Unassembled WGS sequence"/>
</dbReference>
<dbReference type="EMBL" id="PZKG01000006">
    <property type="protein sequence ID" value="PTE23342.1"/>
    <property type="molecule type" value="Genomic_DNA"/>
</dbReference>